<keyword evidence="8" id="KW-0732">Signal</keyword>
<reference evidence="10 11" key="1">
    <citation type="submission" date="2018-02" db="EMBL/GenBank/DDBJ databases">
        <title>Sphingobacterium KA21.</title>
        <authorList>
            <person name="Vasarhelyi B.M."/>
            <person name="Deshmukh S."/>
            <person name="Balint B."/>
            <person name="Kukolya J."/>
        </authorList>
    </citation>
    <scope>NUCLEOTIDE SEQUENCE [LARGE SCALE GENOMIC DNA]</scope>
    <source>
        <strain evidence="10 11">Ka21</strain>
    </source>
</reference>
<evidence type="ECO:0000256" key="2">
    <source>
        <dbReference type="ARBA" id="ARBA00008017"/>
    </source>
</evidence>
<evidence type="ECO:0000256" key="1">
    <source>
        <dbReference type="ARBA" id="ARBA00004651"/>
    </source>
</evidence>
<evidence type="ECO:0000313" key="10">
    <source>
        <dbReference type="EMBL" id="MBE8723050.1"/>
    </source>
</evidence>
<feature type="signal peptide" evidence="8">
    <location>
        <begin position="1"/>
        <end position="22"/>
    </location>
</feature>
<accession>A0ABR9TCH0</accession>
<comment type="subcellular location">
    <subcellularLocation>
        <location evidence="1">Cell membrane</location>
        <topology evidence="1">Multi-pass membrane protein</topology>
    </subcellularLocation>
</comment>
<dbReference type="PANTHER" id="PTHR30347:SF1">
    <property type="entry name" value="MECHANOSENSITIVE CHANNEL MSCK"/>
    <property type="match status" value="1"/>
</dbReference>
<name>A0ABR9TCH0_9SPHI</name>
<feature type="transmembrane region" description="Helical" evidence="7">
    <location>
        <begin position="223"/>
        <end position="244"/>
    </location>
</feature>
<organism evidence="10 11">
    <name type="scientific">Sphingobacterium pedocola</name>
    <dbReference type="NCBI Taxonomy" id="2082722"/>
    <lineage>
        <taxon>Bacteria</taxon>
        <taxon>Pseudomonadati</taxon>
        <taxon>Bacteroidota</taxon>
        <taxon>Sphingobacteriia</taxon>
        <taxon>Sphingobacteriales</taxon>
        <taxon>Sphingobacteriaceae</taxon>
        <taxon>Sphingobacterium</taxon>
    </lineage>
</organism>
<evidence type="ECO:0000256" key="8">
    <source>
        <dbReference type="SAM" id="SignalP"/>
    </source>
</evidence>
<feature type="transmembrane region" description="Helical" evidence="7">
    <location>
        <begin position="340"/>
        <end position="358"/>
    </location>
</feature>
<evidence type="ECO:0000256" key="3">
    <source>
        <dbReference type="ARBA" id="ARBA00022475"/>
    </source>
</evidence>
<feature type="transmembrane region" description="Helical" evidence="7">
    <location>
        <begin position="403"/>
        <end position="420"/>
    </location>
</feature>
<evidence type="ECO:0000313" key="11">
    <source>
        <dbReference type="Proteomes" id="UP000618319"/>
    </source>
</evidence>
<dbReference type="SUPFAM" id="SSF50182">
    <property type="entry name" value="Sm-like ribonucleoproteins"/>
    <property type="match status" value="1"/>
</dbReference>
<keyword evidence="11" id="KW-1185">Reference proteome</keyword>
<sequence length="744" mass="83732">MKVKSSLLYGCILSAMLFSAIAFTVGQEQEIRDTTENTDRIGMVEVPKATGTKEWKSIERLRIRIGSFIAQVDSLKRDQQLHQREGRMDSAFADSAYRQLNRISSSIDKSKIDMLLVEKSLLQKKGTGSIKDSLVARLSTDELLDSVTYVTLTDSLAILKTRVDLLKREIHNMDGAFKTASAILSESADSMATAELPVLQRRIIGNVKRNLARDQANIAYFDYSAWSSRLFLILLSGLYFYWIFRLGRRSDDETDELNIHKNDPLWIPLLKAAVFFLTLLPLVSFVIPVLVLEFSYFIIFTLLLIILYEQLTPYKKRALGLTCLHYALLIVANLLIAEDIWTRIFAGGMCAFGIYLIHTLGKKIDMENPVAYINKYARWAIILIYILSILSNIMGYIEFARMWGIVAAIALLQALSLQAFRDMLLHDLENQFEVAPADHVIKRFDLPKMRKALDRVLNVCCIIIIAVVLVNSLNITDQVGKLLNHIFNNERKIGTVAYTYGNVLLAIAVLATANWFQKNLKSLLNDPVSHTVPVKRMTLFPLFRLLIVVIGFLIAISIIGIGTDRLTVIIGALSVGIGLGLQNIINNFVSGIILVFEKPFKIGDYIELADKKGQVLEIGIRSSTLLTDQGARVIIPNGDLLSGRLVNWTFLNDDIRLNMELTITGGQEIEPVKSMLVQKLDAHKYVDQQIPIKVYTKSVNADNYVLAIQIGMLNVQHIERFKSEFLEDIKKELKEQEIGVASTA</sequence>
<proteinExistence type="inferred from homology"/>
<feature type="transmembrane region" description="Helical" evidence="7">
    <location>
        <begin position="568"/>
        <end position="596"/>
    </location>
</feature>
<dbReference type="EMBL" id="PSKQ01000026">
    <property type="protein sequence ID" value="MBE8723050.1"/>
    <property type="molecule type" value="Genomic_DNA"/>
</dbReference>
<comment type="similarity">
    <text evidence="2">Belongs to the MscS (TC 1.A.23) family.</text>
</comment>
<dbReference type="Gene3D" id="3.30.70.100">
    <property type="match status" value="1"/>
</dbReference>
<feature type="transmembrane region" description="Helical" evidence="7">
    <location>
        <begin position="318"/>
        <end position="334"/>
    </location>
</feature>
<evidence type="ECO:0000256" key="6">
    <source>
        <dbReference type="ARBA" id="ARBA00023136"/>
    </source>
</evidence>
<evidence type="ECO:0000256" key="4">
    <source>
        <dbReference type="ARBA" id="ARBA00022692"/>
    </source>
</evidence>
<gene>
    <name evidence="10" type="ORF">C4F40_20210</name>
</gene>
<dbReference type="InterPro" id="IPR006685">
    <property type="entry name" value="MscS_channel_2nd"/>
</dbReference>
<protein>
    <recommendedName>
        <fullName evidence="9">Mechanosensitive ion channel MscS domain-containing protein</fullName>
    </recommendedName>
</protein>
<dbReference type="Gene3D" id="2.30.30.60">
    <property type="match status" value="1"/>
</dbReference>
<evidence type="ECO:0000259" key="9">
    <source>
        <dbReference type="Pfam" id="PF00924"/>
    </source>
</evidence>
<feature type="transmembrane region" description="Helical" evidence="7">
    <location>
        <begin position="495"/>
        <end position="516"/>
    </location>
</feature>
<dbReference type="SUPFAM" id="SSF82861">
    <property type="entry name" value="Mechanosensitive channel protein MscS (YggB), transmembrane region"/>
    <property type="match status" value="1"/>
</dbReference>
<keyword evidence="6 7" id="KW-0472">Membrane</keyword>
<evidence type="ECO:0000256" key="5">
    <source>
        <dbReference type="ARBA" id="ARBA00022989"/>
    </source>
</evidence>
<dbReference type="InterPro" id="IPR010920">
    <property type="entry name" value="LSM_dom_sf"/>
</dbReference>
<dbReference type="Pfam" id="PF00924">
    <property type="entry name" value="MS_channel_2nd"/>
    <property type="match status" value="1"/>
</dbReference>
<feature type="transmembrane region" description="Helical" evidence="7">
    <location>
        <begin position="379"/>
        <end position="397"/>
    </location>
</feature>
<keyword evidence="4 7" id="KW-0812">Transmembrane</keyword>
<keyword evidence="3" id="KW-1003">Cell membrane</keyword>
<dbReference type="Gene3D" id="1.10.287.1260">
    <property type="match status" value="1"/>
</dbReference>
<keyword evidence="5 7" id="KW-1133">Transmembrane helix</keyword>
<feature type="transmembrane region" description="Helical" evidence="7">
    <location>
        <begin position="456"/>
        <end position="475"/>
    </location>
</feature>
<feature type="chain" id="PRO_5047328012" description="Mechanosensitive ion channel MscS domain-containing protein" evidence="8">
    <location>
        <begin position="23"/>
        <end position="744"/>
    </location>
</feature>
<feature type="transmembrane region" description="Helical" evidence="7">
    <location>
        <begin position="537"/>
        <end position="562"/>
    </location>
</feature>
<feature type="transmembrane region" description="Helical" evidence="7">
    <location>
        <begin position="294"/>
        <end position="311"/>
    </location>
</feature>
<dbReference type="InterPro" id="IPR011066">
    <property type="entry name" value="MscS_channel_C_sf"/>
</dbReference>
<dbReference type="SUPFAM" id="SSF82689">
    <property type="entry name" value="Mechanosensitive channel protein MscS (YggB), C-terminal domain"/>
    <property type="match status" value="1"/>
</dbReference>
<dbReference type="InterPro" id="IPR011014">
    <property type="entry name" value="MscS_channel_TM-2"/>
</dbReference>
<evidence type="ECO:0000256" key="7">
    <source>
        <dbReference type="SAM" id="Phobius"/>
    </source>
</evidence>
<dbReference type="InterPro" id="IPR052702">
    <property type="entry name" value="MscS-like_channel"/>
</dbReference>
<dbReference type="InterPro" id="IPR023408">
    <property type="entry name" value="MscS_beta-dom_sf"/>
</dbReference>
<feature type="transmembrane region" description="Helical" evidence="7">
    <location>
        <begin position="265"/>
        <end position="288"/>
    </location>
</feature>
<dbReference type="RefSeq" id="WP_196941203.1">
    <property type="nucleotide sequence ID" value="NZ_MU158693.1"/>
</dbReference>
<dbReference type="PANTHER" id="PTHR30347">
    <property type="entry name" value="POTASSIUM CHANNEL RELATED"/>
    <property type="match status" value="1"/>
</dbReference>
<feature type="domain" description="Mechanosensitive ion channel MscS" evidence="9">
    <location>
        <begin position="583"/>
        <end position="649"/>
    </location>
</feature>
<dbReference type="Proteomes" id="UP000618319">
    <property type="component" value="Unassembled WGS sequence"/>
</dbReference>
<comment type="caution">
    <text evidence="10">The sequence shown here is derived from an EMBL/GenBank/DDBJ whole genome shotgun (WGS) entry which is preliminary data.</text>
</comment>